<reference evidence="1" key="1">
    <citation type="submission" date="2019-03" db="EMBL/GenBank/DDBJ databases">
        <title>Lake Tanganyika Metagenome-Assembled Genomes (MAGs).</title>
        <authorList>
            <person name="Tran P."/>
        </authorList>
    </citation>
    <scope>NUCLEOTIDE SEQUENCE</scope>
    <source>
        <strain evidence="1">K_DeepCast_65m_m2_066</strain>
    </source>
</reference>
<dbReference type="InterPro" id="IPR036661">
    <property type="entry name" value="Luciferase-like_sf"/>
</dbReference>
<gene>
    <name evidence="1" type="ORF">FJZ47_07820</name>
</gene>
<dbReference type="Gene3D" id="3.20.20.30">
    <property type="entry name" value="Luciferase-like domain"/>
    <property type="match status" value="1"/>
</dbReference>
<dbReference type="Proteomes" id="UP000712673">
    <property type="component" value="Unassembled WGS sequence"/>
</dbReference>
<evidence type="ECO:0000313" key="2">
    <source>
        <dbReference type="Proteomes" id="UP000712673"/>
    </source>
</evidence>
<sequence>MAQPPGRPEEDAHAHDMVGTRAACLDKVRRWQAAGVQALFLVPRGPDPLGQMQLFLDEVASKA</sequence>
<dbReference type="EMBL" id="VGLS01000182">
    <property type="protein sequence ID" value="MBM3223690.1"/>
    <property type="molecule type" value="Genomic_DNA"/>
</dbReference>
<protein>
    <submittedName>
        <fullName evidence="1">Uncharacterized protein</fullName>
    </submittedName>
</protein>
<proteinExistence type="predicted"/>
<name>A0A937W1W5_UNCTE</name>
<accession>A0A937W1W5</accession>
<dbReference type="AlphaFoldDB" id="A0A937W1W5"/>
<comment type="caution">
    <text evidence="1">The sequence shown here is derived from an EMBL/GenBank/DDBJ whole genome shotgun (WGS) entry which is preliminary data.</text>
</comment>
<dbReference type="GO" id="GO:0016705">
    <property type="term" value="F:oxidoreductase activity, acting on paired donors, with incorporation or reduction of molecular oxygen"/>
    <property type="evidence" value="ECO:0007669"/>
    <property type="project" value="InterPro"/>
</dbReference>
<dbReference type="SUPFAM" id="SSF51679">
    <property type="entry name" value="Bacterial luciferase-like"/>
    <property type="match status" value="1"/>
</dbReference>
<evidence type="ECO:0000313" key="1">
    <source>
        <dbReference type="EMBL" id="MBM3223690.1"/>
    </source>
</evidence>
<organism evidence="1 2">
    <name type="scientific">Tectimicrobiota bacterium</name>
    <dbReference type="NCBI Taxonomy" id="2528274"/>
    <lineage>
        <taxon>Bacteria</taxon>
        <taxon>Pseudomonadati</taxon>
        <taxon>Nitrospinota/Tectimicrobiota group</taxon>
        <taxon>Candidatus Tectimicrobiota</taxon>
    </lineage>
</organism>